<sequence length="117" mass="13715">MHLFYRKEFKMVLDTLLKLTNDNLKSCISSIQPLFTQPFNKSNIPFCLFPPSSVGAYLLDYDLVQTELEILFSMLQEDRTLPFNSSRRSKAYFTMCKSNLSFSIDFSCNSRIKRKIF</sequence>
<evidence type="ECO:0000313" key="1">
    <source>
        <dbReference type="EMBL" id="CAI6345894.1"/>
    </source>
</evidence>
<dbReference type="EMBL" id="CARXXK010000001">
    <property type="protein sequence ID" value="CAI6345894.1"/>
    <property type="molecule type" value="Genomic_DNA"/>
</dbReference>
<evidence type="ECO:0000313" key="2">
    <source>
        <dbReference type="Proteomes" id="UP001160148"/>
    </source>
</evidence>
<dbReference type="AlphaFoldDB" id="A0AAV0VNL7"/>
<name>A0AAV0VNL7_9HEMI</name>
<protein>
    <submittedName>
        <fullName evidence="1">Uncharacterized protein</fullName>
    </submittedName>
</protein>
<dbReference type="Proteomes" id="UP001160148">
    <property type="component" value="Unassembled WGS sequence"/>
</dbReference>
<reference evidence="1 2" key="1">
    <citation type="submission" date="2023-01" db="EMBL/GenBank/DDBJ databases">
        <authorList>
            <person name="Whitehead M."/>
        </authorList>
    </citation>
    <scope>NUCLEOTIDE SEQUENCE [LARGE SCALE GENOMIC DNA]</scope>
</reference>
<keyword evidence="2" id="KW-1185">Reference proteome</keyword>
<accession>A0AAV0VNL7</accession>
<gene>
    <name evidence="1" type="ORF">MEUPH1_LOCUS2854</name>
</gene>
<organism evidence="1 2">
    <name type="scientific">Macrosiphum euphorbiae</name>
    <name type="common">potato aphid</name>
    <dbReference type="NCBI Taxonomy" id="13131"/>
    <lineage>
        <taxon>Eukaryota</taxon>
        <taxon>Metazoa</taxon>
        <taxon>Ecdysozoa</taxon>
        <taxon>Arthropoda</taxon>
        <taxon>Hexapoda</taxon>
        <taxon>Insecta</taxon>
        <taxon>Pterygota</taxon>
        <taxon>Neoptera</taxon>
        <taxon>Paraneoptera</taxon>
        <taxon>Hemiptera</taxon>
        <taxon>Sternorrhyncha</taxon>
        <taxon>Aphidomorpha</taxon>
        <taxon>Aphidoidea</taxon>
        <taxon>Aphididae</taxon>
        <taxon>Macrosiphini</taxon>
        <taxon>Macrosiphum</taxon>
    </lineage>
</organism>
<proteinExistence type="predicted"/>
<comment type="caution">
    <text evidence="1">The sequence shown here is derived from an EMBL/GenBank/DDBJ whole genome shotgun (WGS) entry which is preliminary data.</text>
</comment>